<comment type="caution">
    <text evidence="3">The sequence shown here is derived from an EMBL/GenBank/DDBJ whole genome shotgun (WGS) entry which is preliminary data.</text>
</comment>
<evidence type="ECO:0000313" key="4">
    <source>
        <dbReference type="Proteomes" id="UP000254771"/>
    </source>
</evidence>
<evidence type="ECO:0000259" key="2">
    <source>
        <dbReference type="Pfam" id="PF09314"/>
    </source>
</evidence>
<name>A0A370DP14_9GAMM</name>
<feature type="domain" description="DUF1972" evidence="2">
    <location>
        <begin position="4"/>
        <end position="174"/>
    </location>
</feature>
<dbReference type="AlphaFoldDB" id="A0A370DP14"/>
<reference evidence="3 4" key="1">
    <citation type="journal article" date="2018" name="ISME J.">
        <title>Endosymbiont genomes yield clues of tubeworm success.</title>
        <authorList>
            <person name="Li Y."/>
            <person name="Liles M.R."/>
            <person name="Halanych K.M."/>
        </authorList>
    </citation>
    <scope>NUCLEOTIDE SEQUENCE [LARGE SCALE GENOMIC DNA]</scope>
    <source>
        <strain evidence="3">A1462</strain>
    </source>
</reference>
<dbReference type="InterPro" id="IPR015393">
    <property type="entry name" value="DUF1972"/>
</dbReference>
<keyword evidence="4" id="KW-1185">Reference proteome</keyword>
<dbReference type="GO" id="GO:0016740">
    <property type="term" value="F:transferase activity"/>
    <property type="evidence" value="ECO:0007669"/>
    <property type="project" value="UniProtKB-KW"/>
</dbReference>
<accession>A0A370DP14</accession>
<evidence type="ECO:0000256" key="1">
    <source>
        <dbReference type="SAM" id="MobiDB-lite"/>
    </source>
</evidence>
<dbReference type="Proteomes" id="UP000254771">
    <property type="component" value="Unassembled WGS sequence"/>
</dbReference>
<keyword evidence="3" id="KW-0808">Transferase</keyword>
<organism evidence="3 4">
    <name type="scientific">endosymbiont of Escarpia spicata</name>
    <dbReference type="NCBI Taxonomy" id="2200908"/>
    <lineage>
        <taxon>Bacteria</taxon>
        <taxon>Pseudomonadati</taxon>
        <taxon>Pseudomonadota</taxon>
        <taxon>Gammaproteobacteria</taxon>
        <taxon>sulfur-oxidizing symbionts</taxon>
    </lineage>
</organism>
<feature type="region of interest" description="Disordered" evidence="1">
    <location>
        <begin position="368"/>
        <end position="390"/>
    </location>
</feature>
<evidence type="ECO:0000313" key="3">
    <source>
        <dbReference type="EMBL" id="RDH85886.1"/>
    </source>
</evidence>
<dbReference type="SUPFAM" id="SSF53756">
    <property type="entry name" value="UDP-Glycosyltransferase/glycogen phosphorylase"/>
    <property type="match status" value="1"/>
</dbReference>
<feature type="compositionally biased region" description="Low complexity" evidence="1">
    <location>
        <begin position="368"/>
        <end position="378"/>
    </location>
</feature>
<proteinExistence type="predicted"/>
<protein>
    <submittedName>
        <fullName evidence="3">Glycosyl transferase</fullName>
    </submittedName>
</protein>
<sequence length="390" mass="43445">MKLSILGTRGIPANHGGFETFAERLALYLTERGWEVTVYCQLDGAGPTYEDTWRGVRRVNIPVKLNGAVGTILFDWKSTLHASGEDSLKLTLGYNTAVFSLFYRLRGRTNLFNMDGIEWKRPKWSLPEKIWLMMNEVCGCYLGNHLIADHPGIKRHLETRVSSEKISVLLYGSDALKEASREILDRFGVEPGKYALLVARPEPENSILETVRAFSASASGMKLVVLGNYYPDGIPYHKAVLDAAGDQVIFPGAVYEPEVINALRFYCGFYIHGHTVGGTNPSLVEALGAKSPVLAHDNQFNRWVAGDGAVYFRSEAECRDHITDLVGDQEKLKEMATSSRLRHQEAFTWPSVLGAYESLLRSWAYGPVSKSSSVPSTTQWAEPLPEHEET</sequence>
<dbReference type="EMBL" id="QFXE01000011">
    <property type="protein sequence ID" value="RDH85886.1"/>
    <property type="molecule type" value="Genomic_DNA"/>
</dbReference>
<dbReference type="Pfam" id="PF09314">
    <property type="entry name" value="DUF1972"/>
    <property type="match status" value="1"/>
</dbReference>
<dbReference type="Gene3D" id="3.40.50.2000">
    <property type="entry name" value="Glycogen Phosphorylase B"/>
    <property type="match status" value="2"/>
</dbReference>
<gene>
    <name evidence="3" type="ORF">DIZ78_09575</name>
</gene>